<keyword evidence="1" id="KW-0175">Coiled coil</keyword>
<evidence type="ECO:0000256" key="1">
    <source>
        <dbReference type="SAM" id="Coils"/>
    </source>
</evidence>
<dbReference type="PANTHER" id="PTHR32046:SF11">
    <property type="entry name" value="IMMUNE-ASSOCIATED NUCLEOTIDE-BINDING PROTEIN 10-LIKE"/>
    <property type="match status" value="1"/>
</dbReference>
<proteinExistence type="predicted"/>
<feature type="coiled-coil region" evidence="1">
    <location>
        <begin position="36"/>
        <end position="87"/>
    </location>
</feature>
<dbReference type="PANTHER" id="PTHR32046">
    <property type="entry name" value="G DOMAIN-CONTAINING PROTEIN"/>
    <property type="match status" value="1"/>
</dbReference>
<keyword evidence="3" id="KW-1185">Reference proteome</keyword>
<accession>A0A6G1QJ67</accession>
<dbReference type="Proteomes" id="UP000503349">
    <property type="component" value="Chromosome 17"/>
</dbReference>
<name>A0A6G1QJ67_CHAAH</name>
<sequence>MAWYPRDCQVIKKGHCTVCTGKCPVSSHVKAKWKYVNKMKKVKKTIQEMKDSYERNRKEYEKSVNLLESLKQESRNLEEQKTKLLDQSYNHIVQLEQVALNGYSLSTLVHLDVLSKKMMEKGEREKAHKLNEMKDQAHKGSRAGLRYIKAAPSGWEQK</sequence>
<protein>
    <submittedName>
        <fullName evidence="2">Uncharacterized protein</fullName>
    </submittedName>
</protein>
<dbReference type="EMBL" id="CM015728">
    <property type="protein sequence ID" value="KAF3702353.1"/>
    <property type="molecule type" value="Genomic_DNA"/>
</dbReference>
<reference evidence="3" key="2">
    <citation type="submission" date="2019-02" db="EMBL/GenBank/DDBJ databases">
        <title>Opniocepnalus argus Var Kimnra genome.</title>
        <authorList>
            <person name="Zhou C."/>
            <person name="Xiao S."/>
        </authorList>
    </citation>
    <scope>NUCLEOTIDE SEQUENCE [LARGE SCALE GENOMIC DNA]</scope>
</reference>
<evidence type="ECO:0000313" key="3">
    <source>
        <dbReference type="Proteomes" id="UP000503349"/>
    </source>
</evidence>
<organism evidence="2 3">
    <name type="scientific">Channa argus</name>
    <name type="common">Northern snakehead</name>
    <name type="synonym">Ophicephalus argus</name>
    <dbReference type="NCBI Taxonomy" id="215402"/>
    <lineage>
        <taxon>Eukaryota</taxon>
        <taxon>Metazoa</taxon>
        <taxon>Chordata</taxon>
        <taxon>Craniata</taxon>
        <taxon>Vertebrata</taxon>
        <taxon>Euteleostomi</taxon>
        <taxon>Actinopterygii</taxon>
        <taxon>Neopterygii</taxon>
        <taxon>Teleostei</taxon>
        <taxon>Neoteleostei</taxon>
        <taxon>Acanthomorphata</taxon>
        <taxon>Anabantaria</taxon>
        <taxon>Anabantiformes</taxon>
        <taxon>Channoidei</taxon>
        <taxon>Channidae</taxon>
        <taxon>Channa</taxon>
    </lineage>
</organism>
<gene>
    <name evidence="2" type="ORF">EXN66_Car018041</name>
</gene>
<evidence type="ECO:0000313" key="2">
    <source>
        <dbReference type="EMBL" id="KAF3702353.1"/>
    </source>
</evidence>
<dbReference type="AlphaFoldDB" id="A0A6G1QJ67"/>
<reference evidence="2 3" key="1">
    <citation type="submission" date="2019-02" db="EMBL/GenBank/DDBJ databases">
        <title>Opniocepnalus argus genome.</title>
        <authorList>
            <person name="Zhou C."/>
            <person name="Xiao S."/>
        </authorList>
    </citation>
    <scope>NUCLEOTIDE SEQUENCE [LARGE SCALE GENOMIC DNA]</scope>
    <source>
        <strain evidence="2">OARG1902GOOAL</strain>
        <tissue evidence="2">Muscle</tissue>
    </source>
</reference>